<evidence type="ECO:0000313" key="3">
    <source>
        <dbReference type="Proteomes" id="UP000321275"/>
    </source>
</evidence>
<dbReference type="Proteomes" id="UP000321275">
    <property type="component" value="Unassembled WGS sequence"/>
</dbReference>
<gene>
    <name evidence="2" type="ORF">HPA02_12370</name>
</gene>
<dbReference type="PANTHER" id="PTHR34846">
    <property type="entry name" value="4-CARBOXYMUCONOLACTONE DECARBOXYLASE FAMILY PROTEIN (AFU_ORTHOLOGUE AFUA_6G11590)"/>
    <property type="match status" value="1"/>
</dbReference>
<dbReference type="PANTHER" id="PTHR34846:SF10">
    <property type="entry name" value="CYTOPLASMIC PROTEIN"/>
    <property type="match status" value="1"/>
</dbReference>
<dbReference type="InterPro" id="IPR004675">
    <property type="entry name" value="AhpD_core"/>
</dbReference>
<dbReference type="EMBL" id="BJUK01000010">
    <property type="protein sequence ID" value="GEK46954.1"/>
    <property type="molecule type" value="Genomic_DNA"/>
</dbReference>
<reference evidence="2 3" key="1">
    <citation type="submission" date="2019-07" db="EMBL/GenBank/DDBJ databases">
        <title>Whole genome shotgun sequence of Halomonas pacifica NBRC 102220.</title>
        <authorList>
            <person name="Hosoyama A."/>
            <person name="Uohara A."/>
            <person name="Ohji S."/>
            <person name="Ichikawa N."/>
        </authorList>
    </citation>
    <scope>NUCLEOTIDE SEQUENCE [LARGE SCALE GENOMIC DNA]</scope>
    <source>
        <strain evidence="2 3">NBRC 102220</strain>
    </source>
</reference>
<dbReference type="RefSeq" id="WP_146802219.1">
    <property type="nucleotide sequence ID" value="NZ_BJUK01000010.1"/>
</dbReference>
<dbReference type="AlphaFoldDB" id="A0A510X6A0"/>
<dbReference type="InterPro" id="IPR003779">
    <property type="entry name" value="CMD-like"/>
</dbReference>
<sequence length="153" mass="17026">MRMDYFAANPEALRPLVDIETHLAKAARHRDELGGGLLTLVKTRVSQLNGCAYCIDRHTQEARRAGESEQRLYALSAWRETPFFTPRERAALAWAEAHTLIAGRGIDDALFDATRAHFSEPALVDLTLAICAINAWNRLAIGFAMEAGSYRPD</sequence>
<dbReference type="NCBIfam" id="TIGR00778">
    <property type="entry name" value="ahpD_dom"/>
    <property type="match status" value="1"/>
</dbReference>
<evidence type="ECO:0000259" key="1">
    <source>
        <dbReference type="Pfam" id="PF02627"/>
    </source>
</evidence>
<organism evidence="2 3">
    <name type="scientific">Bisbaumannia pacifica</name>
    <dbReference type="NCBI Taxonomy" id="77098"/>
    <lineage>
        <taxon>Bacteria</taxon>
        <taxon>Pseudomonadati</taxon>
        <taxon>Pseudomonadota</taxon>
        <taxon>Gammaproteobacteria</taxon>
        <taxon>Oceanospirillales</taxon>
        <taxon>Halomonadaceae</taxon>
        <taxon>Bisbaumannia</taxon>
    </lineage>
</organism>
<comment type="caution">
    <text evidence="2">The sequence shown here is derived from an EMBL/GenBank/DDBJ whole genome shotgun (WGS) entry which is preliminary data.</text>
</comment>
<dbReference type="Pfam" id="PF02627">
    <property type="entry name" value="CMD"/>
    <property type="match status" value="1"/>
</dbReference>
<dbReference type="Gene3D" id="1.20.1290.10">
    <property type="entry name" value="AhpD-like"/>
    <property type="match status" value="1"/>
</dbReference>
<feature type="domain" description="Carboxymuconolactone decarboxylase-like" evidence="1">
    <location>
        <begin position="22"/>
        <end position="97"/>
    </location>
</feature>
<name>A0A510X6A0_9GAMM</name>
<evidence type="ECO:0000313" key="2">
    <source>
        <dbReference type="EMBL" id="GEK46954.1"/>
    </source>
</evidence>
<dbReference type="OrthoDB" id="9801997at2"/>
<dbReference type="GO" id="GO:0051920">
    <property type="term" value="F:peroxiredoxin activity"/>
    <property type="evidence" value="ECO:0007669"/>
    <property type="project" value="InterPro"/>
</dbReference>
<dbReference type="SUPFAM" id="SSF69118">
    <property type="entry name" value="AhpD-like"/>
    <property type="match status" value="1"/>
</dbReference>
<accession>A0A510X6A0</accession>
<dbReference type="InterPro" id="IPR029032">
    <property type="entry name" value="AhpD-like"/>
</dbReference>
<protein>
    <submittedName>
        <fullName evidence="2">Alkyl hydroperoxide reductase AhpD</fullName>
    </submittedName>
</protein>
<proteinExistence type="predicted"/>
<keyword evidence="3" id="KW-1185">Reference proteome</keyword>